<name>A0A0X8SHD9_RHYDO</name>
<keyword evidence="1" id="KW-1133">Transmembrane helix</keyword>
<evidence type="ECO:0000256" key="1">
    <source>
        <dbReference type="SAM" id="Phobius"/>
    </source>
</evidence>
<dbReference type="Gene3D" id="1.10.287.70">
    <property type="match status" value="1"/>
</dbReference>
<organism evidence="2">
    <name type="scientific">Rhyzopertha dominica</name>
    <name type="common">Lesser grain borer</name>
    <name type="synonym">Synodendron dominica</name>
    <dbReference type="NCBI Taxonomy" id="92692"/>
    <lineage>
        <taxon>Eukaryota</taxon>
        <taxon>Metazoa</taxon>
        <taxon>Ecdysozoa</taxon>
        <taxon>Arthropoda</taxon>
        <taxon>Hexapoda</taxon>
        <taxon>Insecta</taxon>
        <taxon>Pterygota</taxon>
        <taxon>Neoptera</taxon>
        <taxon>Endopterygota</taxon>
        <taxon>Coleoptera</taxon>
        <taxon>Polyphaga</taxon>
        <taxon>Bostrichiformia</taxon>
        <taxon>Bostrichidae</taxon>
        <taxon>Dinoderinae</taxon>
        <taxon>Rhyzopertha</taxon>
    </lineage>
</organism>
<dbReference type="EMBL" id="KJ186805">
    <property type="protein sequence ID" value="AIX97117.1"/>
    <property type="molecule type" value="mRNA"/>
</dbReference>
<keyword evidence="1" id="KW-0812">Transmembrane</keyword>
<gene>
    <name evidence="2" type="primary">ir1</name>
</gene>
<dbReference type="AlphaFoldDB" id="A0A0X8SHD9"/>
<proteinExistence type="evidence at transcript level"/>
<sequence>LTDNSWKTLVLPFKSLMWAAVLICLILSGIIFYWIARFHFHVNKLKYECMKREKNLLKKRQVFSLSTCPVAEKMDSD</sequence>
<feature type="non-terminal residue" evidence="2">
    <location>
        <position position="1"/>
    </location>
</feature>
<keyword evidence="1" id="KW-0472">Membrane</keyword>
<accession>A0A0X8SHD9</accession>
<feature type="transmembrane region" description="Helical" evidence="1">
    <location>
        <begin position="16"/>
        <end position="36"/>
    </location>
</feature>
<reference evidence="2" key="1">
    <citation type="submission" date="2014-01" db="EMBL/GenBank/DDBJ databases">
        <title>Identification of Chemosensory Gene Families in Rhyzopertha dominica (Coleoptera: Bostrichidae).</title>
        <authorList>
            <person name="Wang M."/>
            <person name="Diakite M.M."/>
        </authorList>
    </citation>
    <scope>NUCLEOTIDE SEQUENCE</scope>
</reference>
<evidence type="ECO:0000313" key="2">
    <source>
        <dbReference type="EMBL" id="AIX97117.1"/>
    </source>
</evidence>
<protein>
    <submittedName>
        <fullName evidence="2">Ionotropic receptor 1</fullName>
    </submittedName>
</protein>
<keyword evidence="2" id="KW-0675">Receptor</keyword>
<feature type="non-terminal residue" evidence="2">
    <location>
        <position position="77"/>
    </location>
</feature>